<evidence type="ECO:0000256" key="1">
    <source>
        <dbReference type="SAM" id="MobiDB-lite"/>
    </source>
</evidence>
<feature type="region of interest" description="Disordered" evidence="1">
    <location>
        <begin position="1"/>
        <end position="21"/>
    </location>
</feature>
<evidence type="ECO:0000313" key="2">
    <source>
        <dbReference type="EMBL" id="JAH47967.1"/>
    </source>
</evidence>
<dbReference type="EMBL" id="GBXM01060610">
    <property type="protein sequence ID" value="JAH47967.1"/>
    <property type="molecule type" value="Transcribed_RNA"/>
</dbReference>
<reference evidence="2" key="2">
    <citation type="journal article" date="2015" name="Fish Shellfish Immunol.">
        <title>Early steps in the European eel (Anguilla anguilla)-Vibrio vulnificus interaction in the gills: Role of the RtxA13 toxin.</title>
        <authorList>
            <person name="Callol A."/>
            <person name="Pajuelo D."/>
            <person name="Ebbesson L."/>
            <person name="Teles M."/>
            <person name="MacKenzie S."/>
            <person name="Amaro C."/>
        </authorList>
    </citation>
    <scope>NUCLEOTIDE SEQUENCE</scope>
</reference>
<dbReference type="AlphaFoldDB" id="A0A0E9T3A6"/>
<protein>
    <submittedName>
        <fullName evidence="2">Uncharacterized protein</fullName>
    </submittedName>
</protein>
<organism evidence="2">
    <name type="scientific">Anguilla anguilla</name>
    <name type="common">European freshwater eel</name>
    <name type="synonym">Muraena anguilla</name>
    <dbReference type="NCBI Taxonomy" id="7936"/>
    <lineage>
        <taxon>Eukaryota</taxon>
        <taxon>Metazoa</taxon>
        <taxon>Chordata</taxon>
        <taxon>Craniata</taxon>
        <taxon>Vertebrata</taxon>
        <taxon>Euteleostomi</taxon>
        <taxon>Actinopterygii</taxon>
        <taxon>Neopterygii</taxon>
        <taxon>Teleostei</taxon>
        <taxon>Anguilliformes</taxon>
        <taxon>Anguillidae</taxon>
        <taxon>Anguilla</taxon>
    </lineage>
</organism>
<accession>A0A0E9T3A6</accession>
<proteinExistence type="predicted"/>
<name>A0A0E9T3A6_ANGAN</name>
<sequence>MVERATVLTRPSTAGGPASHRQKTIIRFQMISS</sequence>
<reference evidence="2" key="1">
    <citation type="submission" date="2014-11" db="EMBL/GenBank/DDBJ databases">
        <authorList>
            <person name="Amaro Gonzalez C."/>
        </authorList>
    </citation>
    <scope>NUCLEOTIDE SEQUENCE</scope>
</reference>